<reference evidence="2 3" key="1">
    <citation type="submission" date="2020-03" db="EMBL/GenBank/DDBJ databases">
        <title>Soil Listeria distribution.</title>
        <authorList>
            <person name="Liao J."/>
            <person name="Wiedmann M."/>
        </authorList>
    </citation>
    <scope>NUCLEOTIDE SEQUENCE [LARGE SCALE GENOMIC DNA]</scope>
    <source>
        <strain evidence="2 3">FSL L7-0245</strain>
    </source>
</reference>
<gene>
    <name evidence="2" type="ORF">HCB26_08785</name>
</gene>
<dbReference type="EMBL" id="JAARYH010000003">
    <property type="protein sequence ID" value="MBC2166666.1"/>
    <property type="molecule type" value="Genomic_DNA"/>
</dbReference>
<evidence type="ECO:0000256" key="1">
    <source>
        <dbReference type="SAM" id="MobiDB-lite"/>
    </source>
</evidence>
<sequence length="138" mass="15518">MAKSKSDETVTYRRVQGGAESKSSQERISINDQGKIYINNKDKNLNISIDNGEHAKHFLENNRQGAYVVEFDVPKWFDDFVKENTVPQAGYKNNPLNQGGTAPKLTDPTTPGKSIEFPQPWAEWIEEYATNTKVIGGK</sequence>
<evidence type="ECO:0000313" key="2">
    <source>
        <dbReference type="EMBL" id="MBC2166666.1"/>
    </source>
</evidence>
<dbReference type="AlphaFoldDB" id="A0A7X0Z019"/>
<accession>A0A7X0Z019</accession>
<protein>
    <submittedName>
        <fullName evidence="2">Uncharacterized protein</fullName>
    </submittedName>
</protein>
<feature type="compositionally biased region" description="Basic and acidic residues" evidence="1">
    <location>
        <begin position="1"/>
        <end position="11"/>
    </location>
</feature>
<organism evidence="2 3">
    <name type="scientific">Listeria booriae</name>
    <dbReference type="NCBI Taxonomy" id="1552123"/>
    <lineage>
        <taxon>Bacteria</taxon>
        <taxon>Bacillati</taxon>
        <taxon>Bacillota</taxon>
        <taxon>Bacilli</taxon>
        <taxon>Bacillales</taxon>
        <taxon>Listeriaceae</taxon>
        <taxon>Listeria</taxon>
    </lineage>
</organism>
<proteinExistence type="predicted"/>
<feature type="region of interest" description="Disordered" evidence="1">
    <location>
        <begin position="1"/>
        <end position="27"/>
    </location>
</feature>
<dbReference type="Proteomes" id="UP000519573">
    <property type="component" value="Unassembled WGS sequence"/>
</dbReference>
<comment type="caution">
    <text evidence="2">The sequence shown here is derived from an EMBL/GenBank/DDBJ whole genome shotgun (WGS) entry which is preliminary data.</text>
</comment>
<name>A0A7X0Z019_9LIST</name>
<evidence type="ECO:0000313" key="3">
    <source>
        <dbReference type="Proteomes" id="UP000519573"/>
    </source>
</evidence>
<feature type="region of interest" description="Disordered" evidence="1">
    <location>
        <begin position="87"/>
        <end position="117"/>
    </location>
</feature>